<accession>A0AA38VSD9</accession>
<evidence type="ECO:0000313" key="5">
    <source>
        <dbReference type="EMBL" id="KAJ9149356.1"/>
    </source>
</evidence>
<dbReference type="PANTHER" id="PTHR12176">
    <property type="entry name" value="SAM-DEPENDENT METHYLTRANSFERASE SUPERFAMILY PROTEIN"/>
    <property type="match status" value="1"/>
</dbReference>
<keyword evidence="5" id="KW-0418">Kinase</keyword>
<sequence length="200" mass="22410">MPAAFDKQEYWHSRFATETSFEWLAPSEVFASILDPYLSRLDASSRILHVGAGTSDLQNHLRKRGFLEVTNVDYEPIAVDRGVELEMAAFGNIKMKYLIADATQLDLPGKFDLVIDKSTADAVSCGGDEALLRMAWSVRDCLAEGGIWISMSYSSSRFNLDALPFDVDVIAKIPTPKQRPADPDIYHICYLLKPMEDSFH</sequence>
<name>A0AA38VSD9_9PEZI</name>
<keyword evidence="2" id="KW-0489">Methyltransferase</keyword>
<dbReference type="InterPro" id="IPR029063">
    <property type="entry name" value="SAM-dependent_MTases_sf"/>
</dbReference>
<keyword evidence="6" id="KW-1185">Reference proteome</keyword>
<organism evidence="5 6">
    <name type="scientific">Pleurostoma richardsiae</name>
    <dbReference type="NCBI Taxonomy" id="41990"/>
    <lineage>
        <taxon>Eukaryota</taxon>
        <taxon>Fungi</taxon>
        <taxon>Dikarya</taxon>
        <taxon>Ascomycota</taxon>
        <taxon>Pezizomycotina</taxon>
        <taxon>Sordariomycetes</taxon>
        <taxon>Sordariomycetidae</taxon>
        <taxon>Calosphaeriales</taxon>
        <taxon>Pleurostomataceae</taxon>
        <taxon>Pleurostoma</taxon>
    </lineage>
</organism>
<dbReference type="SUPFAM" id="SSF53335">
    <property type="entry name" value="S-adenosyl-L-methionine-dependent methyltransferases"/>
    <property type="match status" value="1"/>
</dbReference>
<dbReference type="GO" id="GO:0008168">
    <property type="term" value="F:methyltransferase activity"/>
    <property type="evidence" value="ECO:0007669"/>
    <property type="project" value="UniProtKB-KW"/>
</dbReference>
<dbReference type="InterPro" id="IPR051419">
    <property type="entry name" value="Lys/N-term_MeTrsfase_sf"/>
</dbReference>
<feature type="domain" description="Methyltransferase" evidence="4">
    <location>
        <begin position="47"/>
        <end position="143"/>
    </location>
</feature>
<dbReference type="GO" id="GO:0032259">
    <property type="term" value="P:methylation"/>
    <property type="evidence" value="ECO:0007669"/>
    <property type="project" value="UniProtKB-KW"/>
</dbReference>
<evidence type="ECO:0000256" key="1">
    <source>
        <dbReference type="ARBA" id="ARBA00008361"/>
    </source>
</evidence>
<dbReference type="CDD" id="cd02440">
    <property type="entry name" value="AdoMet_MTases"/>
    <property type="match status" value="1"/>
</dbReference>
<dbReference type="AlphaFoldDB" id="A0AA38VSD9"/>
<comment type="caution">
    <text evidence="5">The sequence shown here is derived from an EMBL/GenBank/DDBJ whole genome shotgun (WGS) entry which is preliminary data.</text>
</comment>
<dbReference type="GO" id="GO:0016301">
    <property type="term" value="F:kinase activity"/>
    <property type="evidence" value="ECO:0007669"/>
    <property type="project" value="UniProtKB-KW"/>
</dbReference>
<reference evidence="5" key="1">
    <citation type="submission" date="2022-07" db="EMBL/GenBank/DDBJ databases">
        <title>Fungi with potential for degradation of polypropylene.</title>
        <authorList>
            <person name="Gostincar C."/>
        </authorList>
    </citation>
    <scope>NUCLEOTIDE SEQUENCE</scope>
    <source>
        <strain evidence="5">EXF-13308</strain>
    </source>
</reference>
<dbReference type="EMBL" id="JANBVO010000010">
    <property type="protein sequence ID" value="KAJ9149356.1"/>
    <property type="molecule type" value="Genomic_DNA"/>
</dbReference>
<dbReference type="InterPro" id="IPR041698">
    <property type="entry name" value="Methyltransf_25"/>
</dbReference>
<evidence type="ECO:0000313" key="6">
    <source>
        <dbReference type="Proteomes" id="UP001174694"/>
    </source>
</evidence>
<proteinExistence type="inferred from homology"/>
<dbReference type="PANTHER" id="PTHR12176:SF84">
    <property type="entry name" value="METHYLTRANSFERASE DOMAIN-CONTAINING PROTEIN"/>
    <property type="match status" value="1"/>
</dbReference>
<protein>
    <submittedName>
        <fullName evidence="5">Protein kinase domain containing protein</fullName>
    </submittedName>
</protein>
<dbReference type="Gene3D" id="3.40.50.150">
    <property type="entry name" value="Vaccinia Virus protein VP39"/>
    <property type="match status" value="1"/>
</dbReference>
<dbReference type="Pfam" id="PF13649">
    <property type="entry name" value="Methyltransf_25"/>
    <property type="match status" value="1"/>
</dbReference>
<evidence type="ECO:0000259" key="4">
    <source>
        <dbReference type="Pfam" id="PF13649"/>
    </source>
</evidence>
<keyword evidence="3" id="KW-0808">Transferase</keyword>
<gene>
    <name evidence="5" type="ORF">NKR23_g4366</name>
</gene>
<dbReference type="Proteomes" id="UP001174694">
    <property type="component" value="Unassembled WGS sequence"/>
</dbReference>
<comment type="similarity">
    <text evidence="1">Belongs to the methyltransferase superfamily.</text>
</comment>
<evidence type="ECO:0000256" key="2">
    <source>
        <dbReference type="ARBA" id="ARBA00022603"/>
    </source>
</evidence>
<evidence type="ECO:0000256" key="3">
    <source>
        <dbReference type="ARBA" id="ARBA00022679"/>
    </source>
</evidence>